<dbReference type="PANTHER" id="PTHR41700">
    <property type="entry name" value="GCN5-RELATED N-ACETYLTRANSFERASE"/>
    <property type="match status" value="1"/>
</dbReference>
<sequence length="299" mass="32546">MAPDKSPTSTPIPMMVKTAPKRKDPDALEVRILSGITEFDAAARLIGHVFSPDGVSHVPADLTVAVSLAGGYVGGAFIDNELIGVAIAFGEIRPWQHPREAPTSSLAMHSHVAAVASKARGRRVGWSLKMHQREWALARGVDTIDWTFDPLERRNGFFNMTLLGAQAIQYLPNLYGEIDDDVNRKQETDRVLVRWNLNSPEAIIAASGTLVEPAITDAEMKKSALWPSDRAPSAPQVFSGAQQMRQLCGTPTDIEALAKTDLAAALSWRRAQRAILQPALDSGAVITGMTRSGWYTLER</sequence>
<gene>
    <name evidence="2" type="ORF">EH165_14185</name>
</gene>
<dbReference type="RefSeq" id="WP_124800021.1">
    <property type="nucleotide sequence ID" value="NZ_CP034170.1"/>
</dbReference>
<dbReference type="Proteomes" id="UP000268084">
    <property type="component" value="Chromosome"/>
</dbReference>
<dbReference type="AlphaFoldDB" id="A0A3G8ZQN5"/>
<dbReference type="OrthoDB" id="9797990at2"/>
<dbReference type="GO" id="GO:0016740">
    <property type="term" value="F:transferase activity"/>
    <property type="evidence" value="ECO:0007669"/>
    <property type="project" value="UniProtKB-KW"/>
</dbReference>
<organism evidence="2 3">
    <name type="scientific">Nakamurella antarctica</name>
    <dbReference type="NCBI Taxonomy" id="1902245"/>
    <lineage>
        <taxon>Bacteria</taxon>
        <taxon>Bacillati</taxon>
        <taxon>Actinomycetota</taxon>
        <taxon>Actinomycetes</taxon>
        <taxon>Nakamurellales</taxon>
        <taxon>Nakamurellaceae</taxon>
        <taxon>Nakamurella</taxon>
    </lineage>
</organism>
<dbReference type="PANTHER" id="PTHR41700:SF1">
    <property type="entry name" value="N-ACETYLTRANSFERASE DOMAIN-CONTAINING PROTEIN"/>
    <property type="match status" value="1"/>
</dbReference>
<evidence type="ECO:0000313" key="3">
    <source>
        <dbReference type="Proteomes" id="UP000268084"/>
    </source>
</evidence>
<keyword evidence="3" id="KW-1185">Reference proteome</keyword>
<dbReference type="SUPFAM" id="SSF55729">
    <property type="entry name" value="Acyl-CoA N-acyltransferases (Nat)"/>
    <property type="match status" value="1"/>
</dbReference>
<accession>A0A3G8ZQN5</accession>
<evidence type="ECO:0000256" key="1">
    <source>
        <dbReference type="SAM" id="MobiDB-lite"/>
    </source>
</evidence>
<dbReference type="KEGG" id="nak:EH165_14185"/>
<reference evidence="2 3" key="1">
    <citation type="submission" date="2018-11" db="EMBL/GenBank/DDBJ databases">
        <authorList>
            <person name="Da X."/>
        </authorList>
    </citation>
    <scope>NUCLEOTIDE SEQUENCE [LARGE SCALE GENOMIC DNA]</scope>
    <source>
        <strain evidence="2 3">S14-144</strain>
    </source>
</reference>
<feature type="compositionally biased region" description="Polar residues" evidence="1">
    <location>
        <begin position="1"/>
        <end position="11"/>
    </location>
</feature>
<keyword evidence="2" id="KW-0808">Transferase</keyword>
<dbReference type="InterPro" id="IPR016181">
    <property type="entry name" value="Acyl_CoA_acyltransferase"/>
</dbReference>
<dbReference type="EMBL" id="CP034170">
    <property type="protein sequence ID" value="AZI59117.1"/>
    <property type="molecule type" value="Genomic_DNA"/>
</dbReference>
<evidence type="ECO:0000313" key="2">
    <source>
        <dbReference type="EMBL" id="AZI59117.1"/>
    </source>
</evidence>
<reference evidence="2 3" key="2">
    <citation type="submission" date="2018-12" db="EMBL/GenBank/DDBJ databases">
        <title>Nakamurella antarcticus sp. nov., isolated from Antarctica South Shetland Islands soil.</title>
        <authorList>
            <person name="Peng F."/>
        </authorList>
    </citation>
    <scope>NUCLEOTIDE SEQUENCE [LARGE SCALE GENOMIC DNA]</scope>
    <source>
        <strain evidence="2 3">S14-144</strain>
    </source>
</reference>
<dbReference type="InterPro" id="IPR038764">
    <property type="entry name" value="GNAT_N_AcTrfase_prd"/>
</dbReference>
<proteinExistence type="predicted"/>
<feature type="region of interest" description="Disordered" evidence="1">
    <location>
        <begin position="1"/>
        <end position="21"/>
    </location>
</feature>
<protein>
    <submittedName>
        <fullName evidence="2">GNAT family N-acetyltransferase</fullName>
    </submittedName>
</protein>
<name>A0A3G8ZQN5_9ACTN</name>